<dbReference type="AlphaFoldDB" id="A0A117NIY1"/>
<sequence length="60" mass="7074">MNGCFTATLWDPRNYLLSLIEEFQRSGDWNCLDFRNTAIPFLFIIKDLLAWVNRSLLAHL</sequence>
<geneLocation type="mitochondrion" evidence="1"/>
<proteinExistence type="predicted"/>
<comment type="caution">
    <text evidence="1">The sequence shown here is derived from an EMBL/GenBank/DDBJ whole genome shotgun (WGS) entry which is preliminary data.</text>
</comment>
<accession>A0A117NIY1</accession>
<dbReference type="EMBL" id="LKAM01000001">
    <property type="protein sequence ID" value="KUM50618.1"/>
    <property type="molecule type" value="Genomic_DNA"/>
</dbReference>
<evidence type="ECO:0000313" key="1">
    <source>
        <dbReference type="EMBL" id="KUM50618.1"/>
    </source>
</evidence>
<keyword evidence="1" id="KW-0496">Mitochondrion</keyword>
<organism evidence="1">
    <name type="scientific">Picea glauca</name>
    <name type="common">White spruce</name>
    <name type="synonym">Pinus glauca</name>
    <dbReference type="NCBI Taxonomy" id="3330"/>
    <lineage>
        <taxon>Eukaryota</taxon>
        <taxon>Viridiplantae</taxon>
        <taxon>Streptophyta</taxon>
        <taxon>Embryophyta</taxon>
        <taxon>Tracheophyta</taxon>
        <taxon>Spermatophyta</taxon>
        <taxon>Pinopsida</taxon>
        <taxon>Pinidae</taxon>
        <taxon>Conifers I</taxon>
        <taxon>Pinales</taxon>
        <taxon>Pinaceae</taxon>
        <taxon>Picea</taxon>
    </lineage>
</organism>
<name>A0A117NIY1_PICGL</name>
<gene>
    <name evidence="1" type="ORF">ABT39_MTgene462</name>
</gene>
<protein>
    <submittedName>
        <fullName evidence="1">Uncharacterized protein</fullName>
    </submittedName>
</protein>
<reference evidence="1" key="1">
    <citation type="journal article" date="2015" name="Genome Biol. Evol.">
        <title>Organellar Genomes of White Spruce (Picea glauca): Assembly and Annotation.</title>
        <authorList>
            <person name="Jackman S.D."/>
            <person name="Warren R.L."/>
            <person name="Gibb E.A."/>
            <person name="Vandervalk B.P."/>
            <person name="Mohamadi H."/>
            <person name="Chu J."/>
            <person name="Raymond A."/>
            <person name="Pleasance S."/>
            <person name="Coope R."/>
            <person name="Wildung M.R."/>
            <person name="Ritland C.E."/>
            <person name="Bousquet J."/>
            <person name="Jones S.J."/>
            <person name="Bohlmann J."/>
            <person name="Birol I."/>
        </authorList>
    </citation>
    <scope>NUCLEOTIDE SEQUENCE [LARGE SCALE GENOMIC DNA]</scope>
    <source>
        <tissue evidence="1">Flushing bud</tissue>
    </source>
</reference>